<dbReference type="RefSeq" id="WP_075369771.1">
    <property type="nucleotide sequence ID" value="NZ_MSDQ01000032.1"/>
</dbReference>
<name>A0A1Q8TAD6_9GAMM</name>
<dbReference type="AlphaFoldDB" id="A0A1Q8TAD6"/>
<dbReference type="EMBL" id="MSDQ01000032">
    <property type="protein sequence ID" value="OLO10636.1"/>
    <property type="molecule type" value="Genomic_DNA"/>
</dbReference>
<evidence type="ECO:0000256" key="1">
    <source>
        <dbReference type="SAM" id="MobiDB-lite"/>
    </source>
</evidence>
<reference evidence="2 3" key="1">
    <citation type="submission" date="2016-12" db="EMBL/GenBank/DDBJ databases">
        <title>Draft genome sequences of strains Salinicola socius SMB35, Salinicola sp. MH3R3-1 and Chromohalobacter sp. SMB17 from the Verkhnekamsk potash mining region of Russia.</title>
        <authorList>
            <person name="Mavrodi D.V."/>
            <person name="Olsson B.E."/>
            <person name="Korsakova E.S."/>
            <person name="Pyankova A."/>
            <person name="Mavrodi O.V."/>
            <person name="Plotnikova E.G."/>
        </authorList>
    </citation>
    <scope>NUCLEOTIDE SEQUENCE [LARGE SCALE GENOMIC DNA]</scope>
    <source>
        <strain evidence="2 3">SMB17</strain>
    </source>
</reference>
<proteinExistence type="predicted"/>
<keyword evidence="3" id="KW-1185">Reference proteome</keyword>
<feature type="region of interest" description="Disordered" evidence="1">
    <location>
        <begin position="1"/>
        <end position="30"/>
    </location>
</feature>
<evidence type="ECO:0000313" key="2">
    <source>
        <dbReference type="EMBL" id="OLO10636.1"/>
    </source>
</evidence>
<accession>A0A1Q8TAD6</accession>
<comment type="caution">
    <text evidence="2">The sequence shown here is derived from an EMBL/GenBank/DDBJ whole genome shotgun (WGS) entry which is preliminary data.</text>
</comment>
<sequence length="100" mass="10958">MSENKKTPAPAATGCEGLSIKHKTDSSPHDMISASSEVDLNLIYQIENRFSGEPELAWRYLLDAGHLSASEPSCYEALVDWLETLTISELAELGEADFLT</sequence>
<organism evidence="2 3">
    <name type="scientific">Chromohalobacter japonicus</name>
    <dbReference type="NCBI Taxonomy" id="223900"/>
    <lineage>
        <taxon>Bacteria</taxon>
        <taxon>Pseudomonadati</taxon>
        <taxon>Pseudomonadota</taxon>
        <taxon>Gammaproteobacteria</taxon>
        <taxon>Oceanospirillales</taxon>
        <taxon>Halomonadaceae</taxon>
        <taxon>Chromohalobacter</taxon>
    </lineage>
</organism>
<protein>
    <submittedName>
        <fullName evidence="2">Uncharacterized protein</fullName>
    </submittedName>
</protein>
<evidence type="ECO:0000313" key="3">
    <source>
        <dbReference type="Proteomes" id="UP000186806"/>
    </source>
</evidence>
<dbReference type="Proteomes" id="UP000186806">
    <property type="component" value="Unassembled WGS sequence"/>
</dbReference>
<gene>
    <name evidence="2" type="ORF">BTW10_13090</name>
</gene>